<feature type="non-terminal residue" evidence="1">
    <location>
        <position position="285"/>
    </location>
</feature>
<gene>
    <name evidence="1" type="ORF">HID58_058140</name>
</gene>
<keyword evidence="2" id="KW-1185">Reference proteome</keyword>
<dbReference type="Gene3D" id="2.40.50.140">
    <property type="entry name" value="Nucleic acid-binding proteins"/>
    <property type="match status" value="1"/>
</dbReference>
<reference evidence="1 2" key="1">
    <citation type="submission" date="2021-05" db="EMBL/GenBank/DDBJ databases">
        <title>Genome Assembly of Synthetic Allotetraploid Brassica napus Reveals Homoeologous Exchanges between Subgenomes.</title>
        <authorList>
            <person name="Davis J.T."/>
        </authorList>
    </citation>
    <scope>NUCLEOTIDE SEQUENCE [LARGE SCALE GENOMIC DNA]</scope>
    <source>
        <strain evidence="2">cv. Da-Ae</strain>
        <tissue evidence="1">Seedling</tissue>
    </source>
</reference>
<dbReference type="Proteomes" id="UP000824890">
    <property type="component" value="Unassembled WGS sequence"/>
</dbReference>
<evidence type="ECO:0000313" key="2">
    <source>
        <dbReference type="Proteomes" id="UP000824890"/>
    </source>
</evidence>
<protein>
    <submittedName>
        <fullName evidence="1">Uncharacterized protein</fullName>
    </submittedName>
</protein>
<dbReference type="SUPFAM" id="SSF50249">
    <property type="entry name" value="Nucleic acid-binding proteins"/>
    <property type="match status" value="1"/>
</dbReference>
<organism evidence="1 2">
    <name type="scientific">Brassica napus</name>
    <name type="common">Rape</name>
    <dbReference type="NCBI Taxonomy" id="3708"/>
    <lineage>
        <taxon>Eukaryota</taxon>
        <taxon>Viridiplantae</taxon>
        <taxon>Streptophyta</taxon>
        <taxon>Embryophyta</taxon>
        <taxon>Tracheophyta</taxon>
        <taxon>Spermatophyta</taxon>
        <taxon>Magnoliopsida</taxon>
        <taxon>eudicotyledons</taxon>
        <taxon>Gunneridae</taxon>
        <taxon>Pentapetalae</taxon>
        <taxon>rosids</taxon>
        <taxon>malvids</taxon>
        <taxon>Brassicales</taxon>
        <taxon>Brassicaceae</taxon>
        <taxon>Brassiceae</taxon>
        <taxon>Brassica</taxon>
    </lineage>
</organism>
<dbReference type="EMBL" id="JAGKQM010000014">
    <property type="protein sequence ID" value="KAH0882044.1"/>
    <property type="molecule type" value="Genomic_DNA"/>
</dbReference>
<comment type="caution">
    <text evidence="1">The sequence shown here is derived from an EMBL/GenBank/DDBJ whole genome shotgun (WGS) entry which is preliminary data.</text>
</comment>
<evidence type="ECO:0000313" key="1">
    <source>
        <dbReference type="EMBL" id="KAH0882044.1"/>
    </source>
</evidence>
<proteinExistence type="predicted"/>
<dbReference type="InterPro" id="IPR012340">
    <property type="entry name" value="NA-bd_OB-fold"/>
</dbReference>
<sequence length="285" mass="32088">MKGRWNKTVKIRFKIAIDEKVTGKRKIEIGEDEAEESGEKLYDYFKITSLYYGMDNVRKPVVNPFSSDLPGDDDSLMFLSNNYLTSEVPLFVLNSRAMLVIVATNINPKMVGGIELLQIIEQRNKCRRTCIYRLVARDTGLPLAAPLLRGYAKVELLTIAELNSFVITAPSRNIEFICTGRVTRVDLEKGWCYVACSECTKSCSALTPHLHVCDAIMLMLLVLSGMQHQMLIFSATDTAEGFFVCFDDVMTKLHNLKASQAGQMLAEKGVNPEDSRMPLFITYME</sequence>
<accession>A0ABQ7ZP68</accession>
<name>A0ABQ7ZP68_BRANA</name>